<dbReference type="InterPro" id="IPR051056">
    <property type="entry name" value="Glycosyl_Hydrolase_73"/>
</dbReference>
<dbReference type="Gene3D" id="1.10.530.10">
    <property type="match status" value="1"/>
</dbReference>
<dbReference type="SMART" id="SM00047">
    <property type="entry name" value="LYZ2"/>
    <property type="match status" value="1"/>
</dbReference>
<dbReference type="Proteomes" id="UP001649230">
    <property type="component" value="Chromosome"/>
</dbReference>
<gene>
    <name evidence="4" type="ORF">L0M14_21520</name>
</gene>
<keyword evidence="2" id="KW-0175">Coiled coil</keyword>
<keyword evidence="1" id="KW-0378">Hydrolase</keyword>
<feature type="domain" description="Mannosyl-glycoprotein endo-beta-N-acetylglucosamidase-like" evidence="3">
    <location>
        <begin position="2"/>
        <end position="152"/>
    </location>
</feature>
<dbReference type="PANTHER" id="PTHR33308:SF9">
    <property type="entry name" value="PEPTIDOGLYCAN HYDROLASE FLGJ"/>
    <property type="match status" value="1"/>
</dbReference>
<organism evidence="4 5">
    <name type="scientific">Paenibacillus hexagrammi</name>
    <dbReference type="NCBI Taxonomy" id="2908839"/>
    <lineage>
        <taxon>Bacteria</taxon>
        <taxon>Bacillati</taxon>
        <taxon>Bacillota</taxon>
        <taxon>Bacilli</taxon>
        <taxon>Bacillales</taxon>
        <taxon>Paenibacillaceae</taxon>
        <taxon>Paenibacillus</taxon>
    </lineage>
</organism>
<dbReference type="PRINTS" id="PR01002">
    <property type="entry name" value="FLGFLGJ"/>
</dbReference>
<evidence type="ECO:0000259" key="3">
    <source>
        <dbReference type="SMART" id="SM00047"/>
    </source>
</evidence>
<dbReference type="PANTHER" id="PTHR33308">
    <property type="entry name" value="PEPTIDOGLYCAN HYDROLASE FLGJ"/>
    <property type="match status" value="1"/>
</dbReference>
<evidence type="ECO:0000313" key="4">
    <source>
        <dbReference type="EMBL" id="UJF32276.1"/>
    </source>
</evidence>
<dbReference type="EMBL" id="CP090978">
    <property type="protein sequence ID" value="UJF32276.1"/>
    <property type="molecule type" value="Genomic_DNA"/>
</dbReference>
<evidence type="ECO:0000256" key="1">
    <source>
        <dbReference type="ARBA" id="ARBA00022801"/>
    </source>
</evidence>
<keyword evidence="5" id="KW-1185">Reference proteome</keyword>
<accession>A0ABY3SEE5</accession>
<reference evidence="4 5" key="1">
    <citation type="journal article" date="2024" name="Int. J. Syst. Evol. Microbiol.">
        <title>Paenibacillus hexagrammi sp. nov., a novel bacterium isolated from the gut content of Hexagrammos agrammus.</title>
        <authorList>
            <person name="Jung H.K."/>
            <person name="Kim D.G."/>
            <person name="Zin H."/>
            <person name="Park J."/>
            <person name="Jung H."/>
            <person name="Kim Y.O."/>
            <person name="Kong H.J."/>
            <person name="Kim J.W."/>
            <person name="Kim Y.S."/>
        </authorList>
    </citation>
    <scope>NUCLEOTIDE SEQUENCE [LARGE SCALE GENOMIC DNA]</scope>
    <source>
        <strain evidence="4 5">YPD9-1</strain>
    </source>
</reference>
<proteinExistence type="predicted"/>
<feature type="coiled-coil region" evidence="2">
    <location>
        <begin position="148"/>
        <end position="179"/>
    </location>
</feature>
<dbReference type="InterPro" id="IPR002901">
    <property type="entry name" value="MGlyc_endo_b_GlcNAc-like_dom"/>
</dbReference>
<evidence type="ECO:0000256" key="2">
    <source>
        <dbReference type="SAM" id="Coils"/>
    </source>
</evidence>
<name>A0ABY3SEE5_9BACL</name>
<dbReference type="Pfam" id="PF01832">
    <property type="entry name" value="Glucosaminidase"/>
    <property type="match status" value="1"/>
</dbReference>
<protein>
    <submittedName>
        <fullName evidence="4">Glucosaminidase domain-containing protein</fullName>
    </submittedName>
</protein>
<dbReference type="RefSeq" id="WP_235118620.1">
    <property type="nucleotide sequence ID" value="NZ_CP090978.1"/>
</dbReference>
<evidence type="ECO:0000313" key="5">
    <source>
        <dbReference type="Proteomes" id="UP001649230"/>
    </source>
</evidence>
<sequence>MTRQEFIQLIAPIAVKLRLEGSPIFPSVRIAQAILETGGNVNAWNNLVGYKVGSGQITPYWDGSHVTASTWEVIDGTRLDHVPGDFRAYSSIENGFRDQDLLFQNTRYAPVRAAATPEEQAQALQSSGYATDPDYAGKIISIIQSSNLKQYDEEVTRMLEELQAQIAALQTRVTAIEGLESMKTVPAWAQDAVNAAVAAKLIDTPTGGSYDFYRLLTVLHRKGII</sequence>